<dbReference type="STRING" id="947166.A0A1D1ULY7"/>
<keyword evidence="2" id="KW-1185">Reference proteome</keyword>
<accession>A0A1D1ULY7</accession>
<dbReference type="AlphaFoldDB" id="A0A1D1ULY7"/>
<dbReference type="PANTHER" id="PTHR46830">
    <property type="entry name" value="TRANSFERASE, PUTATIVE-RELATED"/>
    <property type="match status" value="1"/>
</dbReference>
<proteinExistence type="predicted"/>
<name>A0A1D1ULY7_RAMVA</name>
<dbReference type="Gene3D" id="3.90.550.20">
    <property type="match status" value="1"/>
</dbReference>
<dbReference type="OrthoDB" id="409543at2759"/>
<evidence type="ECO:0008006" key="3">
    <source>
        <dbReference type="Google" id="ProtNLM"/>
    </source>
</evidence>
<dbReference type="SUPFAM" id="SSF53448">
    <property type="entry name" value="Nucleotide-diphospho-sugar transferases"/>
    <property type="match status" value="1"/>
</dbReference>
<dbReference type="InterPro" id="IPR029044">
    <property type="entry name" value="Nucleotide-diphossugar_trans"/>
</dbReference>
<dbReference type="Proteomes" id="UP000186922">
    <property type="component" value="Unassembled WGS sequence"/>
</dbReference>
<sequence length="323" mass="37135">MSIPRSFGIARHILALKPICVKRRAAPVLLVVCSLFYLTYHLMLRICDTDRSPAERGSDAFYLHYVRFASNPTKNLSFTDYLSILSGVQYLRPDEILLHGDRIPTGPYWDNLTAKHLIKFIPMEPPTDFGSAGGKPKKPSFLEHAADVAKLNILLKYGGVAVDFDVFFVHGERIKEILKSKKAITCYSDEESYCIGFLAGHKDSHFLKAWRRSYTDIYVENDWGFNQGYVSRYLSALFAQEVYVANHICVPYVPEYAENAYYYRNTMAMHTYEGGRTDRVESIEDLVNANTTARTEMFRNIYFHINLPPADRFFIDEVLPEPY</sequence>
<evidence type="ECO:0000313" key="1">
    <source>
        <dbReference type="EMBL" id="GAU90749.1"/>
    </source>
</evidence>
<protein>
    <recommendedName>
        <fullName evidence="3">Alpha-1,4-N-acetylglucosaminyltransferase</fullName>
    </recommendedName>
</protein>
<dbReference type="PANTHER" id="PTHR46830:SF2">
    <property type="entry name" value="ALPHA-1,4-N-ACETYLGLUCOSAMINYLTRANSFERASE"/>
    <property type="match status" value="1"/>
</dbReference>
<dbReference type="EMBL" id="BDGG01000001">
    <property type="protein sequence ID" value="GAU90749.1"/>
    <property type="molecule type" value="Genomic_DNA"/>
</dbReference>
<organism evidence="1 2">
    <name type="scientific">Ramazzottius varieornatus</name>
    <name type="common">Water bear</name>
    <name type="synonym">Tardigrade</name>
    <dbReference type="NCBI Taxonomy" id="947166"/>
    <lineage>
        <taxon>Eukaryota</taxon>
        <taxon>Metazoa</taxon>
        <taxon>Ecdysozoa</taxon>
        <taxon>Tardigrada</taxon>
        <taxon>Eutardigrada</taxon>
        <taxon>Parachela</taxon>
        <taxon>Hypsibioidea</taxon>
        <taxon>Ramazzottiidae</taxon>
        <taxon>Ramazzottius</taxon>
    </lineage>
</organism>
<gene>
    <name evidence="1" type="primary">RvY_03124-1</name>
    <name evidence="1" type="synonym">RvY_03124.1</name>
    <name evidence="1" type="ORF">RvY_03124</name>
</gene>
<evidence type="ECO:0000313" key="2">
    <source>
        <dbReference type="Proteomes" id="UP000186922"/>
    </source>
</evidence>
<comment type="caution">
    <text evidence="1">The sequence shown here is derived from an EMBL/GenBank/DDBJ whole genome shotgun (WGS) entry which is preliminary data.</text>
</comment>
<reference evidence="1 2" key="1">
    <citation type="journal article" date="2016" name="Nat. Commun.">
        <title>Extremotolerant tardigrade genome and improved radiotolerance of human cultured cells by tardigrade-unique protein.</title>
        <authorList>
            <person name="Hashimoto T."/>
            <person name="Horikawa D.D."/>
            <person name="Saito Y."/>
            <person name="Kuwahara H."/>
            <person name="Kozuka-Hata H."/>
            <person name="Shin-I T."/>
            <person name="Minakuchi Y."/>
            <person name="Ohishi K."/>
            <person name="Motoyama A."/>
            <person name="Aizu T."/>
            <person name="Enomoto A."/>
            <person name="Kondo K."/>
            <person name="Tanaka S."/>
            <person name="Hara Y."/>
            <person name="Koshikawa S."/>
            <person name="Sagara H."/>
            <person name="Miura T."/>
            <person name="Yokobori S."/>
            <person name="Miyagawa K."/>
            <person name="Suzuki Y."/>
            <person name="Kubo T."/>
            <person name="Oyama M."/>
            <person name="Kohara Y."/>
            <person name="Fujiyama A."/>
            <person name="Arakawa K."/>
            <person name="Katayama T."/>
            <person name="Toyoda A."/>
            <person name="Kunieda T."/>
        </authorList>
    </citation>
    <scope>NUCLEOTIDE SEQUENCE [LARGE SCALE GENOMIC DNA]</scope>
    <source>
        <strain evidence="1 2">YOKOZUNA-1</strain>
    </source>
</reference>